<proteinExistence type="predicted"/>
<dbReference type="AlphaFoldDB" id="A0A8B6FJ55"/>
<comment type="caution">
    <text evidence="1">The sequence shown here is derived from an EMBL/GenBank/DDBJ whole genome shotgun (WGS) entry which is preliminary data.</text>
</comment>
<dbReference type="OrthoDB" id="10379074at2759"/>
<dbReference type="EMBL" id="UYJE01006908">
    <property type="protein sequence ID" value="VDI50063.1"/>
    <property type="molecule type" value="Genomic_DNA"/>
</dbReference>
<keyword evidence="2" id="KW-1185">Reference proteome</keyword>
<evidence type="ECO:0000313" key="2">
    <source>
        <dbReference type="Proteomes" id="UP000596742"/>
    </source>
</evidence>
<name>A0A8B6FJ55_MYTGA</name>
<reference evidence="1" key="1">
    <citation type="submission" date="2018-11" db="EMBL/GenBank/DDBJ databases">
        <authorList>
            <person name="Alioto T."/>
            <person name="Alioto T."/>
        </authorList>
    </citation>
    <scope>NUCLEOTIDE SEQUENCE</scope>
</reference>
<protein>
    <submittedName>
        <fullName evidence="1">Uncharacterized protein</fullName>
    </submittedName>
</protein>
<organism evidence="1 2">
    <name type="scientific">Mytilus galloprovincialis</name>
    <name type="common">Mediterranean mussel</name>
    <dbReference type="NCBI Taxonomy" id="29158"/>
    <lineage>
        <taxon>Eukaryota</taxon>
        <taxon>Metazoa</taxon>
        <taxon>Spiralia</taxon>
        <taxon>Lophotrochozoa</taxon>
        <taxon>Mollusca</taxon>
        <taxon>Bivalvia</taxon>
        <taxon>Autobranchia</taxon>
        <taxon>Pteriomorphia</taxon>
        <taxon>Mytilida</taxon>
        <taxon>Mytiloidea</taxon>
        <taxon>Mytilidae</taxon>
        <taxon>Mytilinae</taxon>
        <taxon>Mytilus</taxon>
    </lineage>
</organism>
<accession>A0A8B6FJ55</accession>
<sequence>MNLKPKDVAQKSGIGKTSKSVNKLLYLLAKKKVLTVTFSNGKDPKWNKDPSAQYSDRDLHDWAAELEYGITSSAPTPVCGMTFCFAMFFLQIGTSLRSYELLQQYIEERESQYSFLDFYESNEYWSWDPDLFLLTVNTTFYAH</sequence>
<dbReference type="Proteomes" id="UP000596742">
    <property type="component" value="Unassembled WGS sequence"/>
</dbReference>
<evidence type="ECO:0000313" key="1">
    <source>
        <dbReference type="EMBL" id="VDI50063.1"/>
    </source>
</evidence>
<gene>
    <name evidence="1" type="ORF">MGAL_10B069367</name>
</gene>